<organism evidence="1 2">
    <name type="scientific">Pseudomonas putida</name>
    <name type="common">Arthrobacter siderocapsulatus</name>
    <dbReference type="NCBI Taxonomy" id="303"/>
    <lineage>
        <taxon>Bacteria</taxon>
        <taxon>Pseudomonadati</taxon>
        <taxon>Pseudomonadota</taxon>
        <taxon>Gammaproteobacteria</taxon>
        <taxon>Pseudomonadales</taxon>
        <taxon>Pseudomonadaceae</taxon>
        <taxon>Pseudomonas</taxon>
    </lineage>
</organism>
<dbReference type="RefSeq" id="WP_075044719.1">
    <property type="nucleotide sequence ID" value="NZ_CP018743.1"/>
</dbReference>
<reference evidence="1 2" key="1">
    <citation type="submission" date="2016-12" db="EMBL/GenBank/DDBJ databases">
        <title>Draft Genome Sequence of Mercury Resistant Pseudomonas DRA525.</title>
        <authorList>
            <person name="Drace K.M."/>
        </authorList>
    </citation>
    <scope>NUCLEOTIDE SEQUENCE [LARGE SCALE GENOMIC DNA]</scope>
    <source>
        <strain evidence="1 2">DRA525</strain>
    </source>
</reference>
<dbReference type="EMBL" id="CP018743">
    <property type="protein sequence ID" value="APO81811.1"/>
    <property type="molecule type" value="Genomic_DNA"/>
</dbReference>
<evidence type="ECO:0000313" key="2">
    <source>
        <dbReference type="Proteomes" id="UP000185146"/>
    </source>
</evidence>
<sequence>MRTDFLLLALYGGLAVIPLERVCADFFPSLTPEKLKRKIACGAIALPLMSMERSQKSARGVHLNDLAAYIDAELAEAKEMLGGHREPCAVRAASAQCDKSFSR</sequence>
<evidence type="ECO:0000313" key="1">
    <source>
        <dbReference type="EMBL" id="APO81811.1"/>
    </source>
</evidence>
<accession>A0A1L5PNT5</accession>
<gene>
    <name evidence="1" type="ORF">BL240_10305</name>
</gene>
<proteinExistence type="predicted"/>
<dbReference type="Pfam" id="PF11112">
    <property type="entry name" value="PyocinActivator"/>
    <property type="match status" value="1"/>
</dbReference>
<dbReference type="AlphaFoldDB" id="A0A1L5PNT5"/>
<dbReference type="InterPro" id="IPR020518">
    <property type="entry name" value="Tscrpt_reg_PrtN"/>
</dbReference>
<name>A0A1L5PNT5_PSEPU</name>
<dbReference type="Proteomes" id="UP000185146">
    <property type="component" value="Chromosome"/>
</dbReference>
<protein>
    <submittedName>
        <fullName evidence="1">Pyocin activator protein PrtN</fullName>
    </submittedName>
</protein>
<dbReference type="GO" id="GO:0006355">
    <property type="term" value="P:regulation of DNA-templated transcription"/>
    <property type="evidence" value="ECO:0007669"/>
    <property type="project" value="InterPro"/>
</dbReference>